<sequence length="37" mass="4004">MKSDIQVASYQEVWPTITSRTTTVPGQIVLATGGNRP</sequence>
<evidence type="ECO:0000313" key="2">
    <source>
        <dbReference type="Proteomes" id="UP000289996"/>
    </source>
</evidence>
<reference evidence="1 2" key="1">
    <citation type="submission" date="2018-11" db="EMBL/GenBank/DDBJ databases">
        <authorList>
            <person name="Wuyts S."/>
        </authorList>
    </citation>
    <scope>NUCLEOTIDE SEQUENCE [LARGE SCALE GENOMIC DNA]</scope>
    <source>
        <strain evidence="1">Lactobacillus mudanjiangensis AMBF249</strain>
    </source>
</reference>
<protein>
    <submittedName>
        <fullName evidence="1">Uncharacterized protein</fullName>
    </submittedName>
</protein>
<gene>
    <name evidence="1" type="ORF">MUDAN_MDHGFNIF_00238</name>
</gene>
<evidence type="ECO:0000313" key="1">
    <source>
        <dbReference type="EMBL" id="VDG26838.1"/>
    </source>
</evidence>
<keyword evidence="2" id="KW-1185">Reference proteome</keyword>
<proteinExistence type="predicted"/>
<dbReference type="AlphaFoldDB" id="A0A660E206"/>
<name>A0A660E206_9LACO</name>
<dbReference type="Proteomes" id="UP000289996">
    <property type="component" value="Unassembled WGS sequence"/>
</dbReference>
<accession>A0A660E206</accession>
<dbReference type="EMBL" id="UYIG01000001">
    <property type="protein sequence ID" value="VDG26838.1"/>
    <property type="molecule type" value="Genomic_DNA"/>
</dbReference>
<organism evidence="1 2">
    <name type="scientific">Lactiplantibacillus mudanjiangensis</name>
    <dbReference type="NCBI Taxonomy" id="1296538"/>
    <lineage>
        <taxon>Bacteria</taxon>
        <taxon>Bacillati</taxon>
        <taxon>Bacillota</taxon>
        <taxon>Bacilli</taxon>
        <taxon>Lactobacillales</taxon>
        <taxon>Lactobacillaceae</taxon>
        <taxon>Lactiplantibacillus</taxon>
    </lineage>
</organism>